<dbReference type="CDD" id="cd07717">
    <property type="entry name" value="RNaseZ_ZiPD-like_MBL-fold"/>
    <property type="match status" value="1"/>
</dbReference>
<keyword evidence="6 13" id="KW-0255">Endonuclease</keyword>
<dbReference type="PANTHER" id="PTHR46018">
    <property type="entry name" value="ZINC PHOSPHODIESTERASE ELAC PROTEIN 1"/>
    <property type="match status" value="1"/>
</dbReference>
<dbReference type="AlphaFoldDB" id="A0A3Q9I8L4"/>
<keyword evidence="4 13" id="KW-0540">Nuclease</keyword>
<evidence type="ECO:0000256" key="13">
    <source>
        <dbReference type="HAMAP-Rule" id="MF_01818"/>
    </source>
</evidence>
<dbReference type="InterPro" id="IPR036866">
    <property type="entry name" value="RibonucZ/Hydroxyglut_hydro"/>
</dbReference>
<feature type="active site" description="Proton acceptor" evidence="13">
    <location>
        <position position="67"/>
    </location>
</feature>
<comment type="function">
    <text evidence="12 13">Zinc phosphodiesterase, which displays some tRNA 3'-processing endonuclease activity. Probably involved in tRNA maturation, by removing a 3'-trailer from precursor tRNA.</text>
</comment>
<comment type="catalytic activity">
    <reaction evidence="11">
        <text>3',5'-cyclic UMP + H2O = UMP + H(+)</text>
        <dbReference type="Rhea" id="RHEA:70575"/>
        <dbReference type="ChEBI" id="CHEBI:15377"/>
        <dbReference type="ChEBI" id="CHEBI:15378"/>
        <dbReference type="ChEBI" id="CHEBI:57865"/>
        <dbReference type="ChEBI" id="CHEBI:184387"/>
    </reaction>
    <physiologicalReaction direction="left-to-right" evidence="11">
        <dbReference type="Rhea" id="RHEA:70576"/>
    </physiologicalReaction>
</comment>
<dbReference type="RefSeq" id="WP_126998153.1">
    <property type="nucleotide sequence ID" value="NZ_CP034346.1"/>
</dbReference>
<evidence type="ECO:0000256" key="1">
    <source>
        <dbReference type="ARBA" id="ARBA00011738"/>
    </source>
</evidence>
<keyword evidence="7 13" id="KW-0378">Hydrolase</keyword>
<sequence>MELYFMGTNAGVPSLERNVTSLALRLFDERRSFWLFDCGEGTQHQILRSPLKLSKLEKIFITHLHGDHLFGLPGLISSRAYQGGNTPLTLYGPPGLKQYITTSLNISESRIDYRLDIVEHEGGKLFEDETFCIESELLDHRIASYGYRVIEKDLPGKLDSVILASHGIKPGPLYGKLKRGESVEAPDGVTITPDEVLGRPKQGRIVTILGDTRPCQAVISLSEGADAMVHESTFLDELAQTAYDYHHSTAKQAAEAAKAAGAKQLYLTHFSSRYKSEEQLHRLLVEAKQTFANAELAREHVIYPVVRADGEE</sequence>
<dbReference type="Pfam" id="PF12706">
    <property type="entry name" value="Lactamase_B_2"/>
    <property type="match status" value="1"/>
</dbReference>
<dbReference type="EC" id="3.1.26.11" evidence="2 13"/>
<feature type="binding site" evidence="13">
    <location>
        <position position="269"/>
    </location>
    <ligand>
        <name>Zn(2+)</name>
        <dbReference type="ChEBI" id="CHEBI:29105"/>
        <label>2</label>
        <note>catalytic</note>
    </ligand>
</feature>
<dbReference type="EMBL" id="CP034346">
    <property type="protein sequence ID" value="AZS14984.1"/>
    <property type="molecule type" value="Genomic_DNA"/>
</dbReference>
<evidence type="ECO:0000313" key="16">
    <source>
        <dbReference type="Proteomes" id="UP000270678"/>
    </source>
</evidence>
<protein>
    <recommendedName>
        <fullName evidence="2 13">Ribonuclease Z</fullName>
        <shortName evidence="13">RNase Z</shortName>
        <ecNumber evidence="2 13">3.1.26.11</ecNumber>
    </recommendedName>
    <alternativeName>
        <fullName evidence="13">tRNA 3 endonuclease</fullName>
    </alternativeName>
    <alternativeName>
        <fullName evidence="13">tRNase Z</fullName>
    </alternativeName>
</protein>
<dbReference type="Pfam" id="PF23023">
    <property type="entry name" value="Anti-Pycsar_Apyc1"/>
    <property type="match status" value="1"/>
</dbReference>
<feature type="binding site" evidence="13">
    <location>
        <position position="67"/>
    </location>
    <ligand>
        <name>Zn(2+)</name>
        <dbReference type="ChEBI" id="CHEBI:29105"/>
        <label>2</label>
        <note>catalytic</note>
    </ligand>
</feature>
<dbReference type="KEGG" id="plut:EI981_11280"/>
<accession>A0A3Q9I8L4</accession>
<dbReference type="NCBIfam" id="TIGR02651">
    <property type="entry name" value="RNase_Z"/>
    <property type="match status" value="1"/>
</dbReference>
<evidence type="ECO:0000256" key="3">
    <source>
        <dbReference type="ARBA" id="ARBA00022694"/>
    </source>
</evidence>
<dbReference type="HAMAP" id="MF_01818">
    <property type="entry name" value="RNase_Z_BN"/>
    <property type="match status" value="1"/>
</dbReference>
<evidence type="ECO:0000256" key="12">
    <source>
        <dbReference type="ARBA" id="ARBA00057812"/>
    </source>
</evidence>
<feature type="binding site" evidence="13">
    <location>
        <position position="211"/>
    </location>
    <ligand>
        <name>Zn(2+)</name>
        <dbReference type="ChEBI" id="CHEBI:29105"/>
        <label>2</label>
        <note>catalytic</note>
    </ligand>
</feature>
<dbReference type="InterPro" id="IPR001279">
    <property type="entry name" value="Metallo-B-lactamas"/>
</dbReference>
<evidence type="ECO:0000256" key="10">
    <source>
        <dbReference type="ARBA" id="ARBA00034301"/>
    </source>
</evidence>
<feature type="binding site" evidence="13">
    <location>
        <position position="140"/>
    </location>
    <ligand>
        <name>Zn(2+)</name>
        <dbReference type="ChEBI" id="CHEBI:29105"/>
        <label>1</label>
        <note>catalytic</note>
    </ligand>
</feature>
<keyword evidence="16" id="KW-1185">Reference proteome</keyword>
<feature type="binding site" evidence="13">
    <location>
        <position position="65"/>
    </location>
    <ligand>
        <name>Zn(2+)</name>
        <dbReference type="ChEBI" id="CHEBI:29105"/>
        <label>1</label>
        <note>catalytic</note>
    </ligand>
</feature>
<gene>
    <name evidence="13 15" type="primary">rnz</name>
    <name evidence="15" type="ORF">EI981_11280</name>
</gene>
<evidence type="ECO:0000256" key="2">
    <source>
        <dbReference type="ARBA" id="ARBA00012477"/>
    </source>
</evidence>
<dbReference type="GO" id="GO:0042781">
    <property type="term" value="F:3'-tRNA processing endoribonuclease activity"/>
    <property type="evidence" value="ECO:0007669"/>
    <property type="project" value="UniProtKB-UniRule"/>
</dbReference>
<comment type="function">
    <text evidence="10">Counteracts the endogenous Pycsar antiviral defense system. Phosphodiesterase that enables metal-dependent hydrolysis of host cyclic nucleotide Pycsar defense signals such as cCMP and cUMP.</text>
</comment>
<dbReference type="FunFam" id="3.60.15.10:FF:000002">
    <property type="entry name" value="Ribonuclease Z"/>
    <property type="match status" value="1"/>
</dbReference>
<keyword evidence="8 13" id="KW-0862">Zinc</keyword>
<feature type="binding site" evidence="13">
    <location>
        <position position="63"/>
    </location>
    <ligand>
        <name>Zn(2+)</name>
        <dbReference type="ChEBI" id="CHEBI:29105"/>
        <label>1</label>
        <note>catalytic</note>
    </ligand>
</feature>
<dbReference type="Gene3D" id="3.60.15.10">
    <property type="entry name" value="Ribonuclease Z/Hydroxyacylglutathione hydrolase-like"/>
    <property type="match status" value="1"/>
</dbReference>
<dbReference type="GO" id="GO:0008270">
    <property type="term" value="F:zinc ion binding"/>
    <property type="evidence" value="ECO:0007669"/>
    <property type="project" value="UniProtKB-UniRule"/>
</dbReference>
<evidence type="ECO:0000256" key="7">
    <source>
        <dbReference type="ARBA" id="ARBA00022801"/>
    </source>
</evidence>
<dbReference type="SUPFAM" id="SSF56281">
    <property type="entry name" value="Metallo-hydrolase/oxidoreductase"/>
    <property type="match status" value="1"/>
</dbReference>
<comment type="catalytic activity">
    <reaction evidence="13">
        <text>Endonucleolytic cleavage of RNA, removing extra 3' nucleotides from tRNA precursor, generating 3' termini of tRNAs. A 3'-hydroxy group is left at the tRNA terminus and a 5'-phosphoryl group is left at the trailer molecule.</text>
        <dbReference type="EC" id="3.1.26.11"/>
    </reaction>
</comment>
<comment type="subunit">
    <text evidence="1 13">Homodimer.</text>
</comment>
<comment type="cofactor">
    <cofactor evidence="13">
        <name>Zn(2+)</name>
        <dbReference type="ChEBI" id="CHEBI:29105"/>
    </cofactor>
    <text evidence="13">Binds 2 Zn(2+) ions.</text>
</comment>
<organism evidence="15 16">
    <name type="scientific">Paenibacillus lutimineralis</name>
    <dbReference type="NCBI Taxonomy" id="2707005"/>
    <lineage>
        <taxon>Bacteria</taxon>
        <taxon>Bacillati</taxon>
        <taxon>Bacillota</taxon>
        <taxon>Bacilli</taxon>
        <taxon>Bacillales</taxon>
        <taxon>Paenibacillaceae</taxon>
        <taxon>Paenibacillus</taxon>
    </lineage>
</organism>
<dbReference type="Proteomes" id="UP000270678">
    <property type="component" value="Chromosome"/>
</dbReference>
<evidence type="ECO:0000256" key="6">
    <source>
        <dbReference type="ARBA" id="ARBA00022759"/>
    </source>
</evidence>
<reference evidence="16" key="1">
    <citation type="submission" date="2018-12" db="EMBL/GenBank/DDBJ databases">
        <title>Complete genome sequence of Paenibacillus sp. MBLB1234.</title>
        <authorList>
            <person name="Nam Y.-D."/>
            <person name="Kang J."/>
            <person name="Chung W.-H."/>
            <person name="Park Y.S."/>
        </authorList>
    </citation>
    <scope>NUCLEOTIDE SEQUENCE [LARGE SCALE GENOMIC DNA]</scope>
    <source>
        <strain evidence="16">MBLB1234</strain>
    </source>
</reference>
<evidence type="ECO:0000313" key="15">
    <source>
        <dbReference type="EMBL" id="AZS14984.1"/>
    </source>
</evidence>
<evidence type="ECO:0000256" key="11">
    <source>
        <dbReference type="ARBA" id="ARBA00048505"/>
    </source>
</evidence>
<evidence type="ECO:0000259" key="14">
    <source>
        <dbReference type="Pfam" id="PF12706"/>
    </source>
</evidence>
<keyword evidence="3 13" id="KW-0819">tRNA processing</keyword>
<name>A0A3Q9I8L4_9BACL</name>
<feature type="domain" description="Metallo-beta-lactamase" evidence="14">
    <location>
        <begin position="202"/>
        <end position="270"/>
    </location>
</feature>
<dbReference type="GO" id="GO:0042802">
    <property type="term" value="F:identical protein binding"/>
    <property type="evidence" value="ECO:0007669"/>
    <property type="project" value="UniProtKB-ARBA"/>
</dbReference>
<dbReference type="InterPro" id="IPR013471">
    <property type="entry name" value="RNase_Z/BN"/>
</dbReference>
<comment type="similarity">
    <text evidence="13">Belongs to the RNase Z family.</text>
</comment>
<proteinExistence type="inferred from homology"/>
<feature type="binding site" evidence="13">
    <location>
        <position position="68"/>
    </location>
    <ligand>
        <name>Zn(2+)</name>
        <dbReference type="ChEBI" id="CHEBI:29105"/>
        <label>2</label>
        <note>catalytic</note>
    </ligand>
</feature>
<evidence type="ECO:0000256" key="8">
    <source>
        <dbReference type="ARBA" id="ARBA00022833"/>
    </source>
</evidence>
<dbReference type="NCBIfam" id="NF000801">
    <property type="entry name" value="PRK00055.1-3"/>
    <property type="match status" value="1"/>
</dbReference>
<evidence type="ECO:0000256" key="9">
    <source>
        <dbReference type="ARBA" id="ARBA00034221"/>
    </source>
</evidence>
<dbReference type="OrthoDB" id="9800940at2"/>
<comment type="catalytic activity">
    <reaction evidence="9">
        <text>3',5'-cyclic CMP + H2O = CMP + H(+)</text>
        <dbReference type="Rhea" id="RHEA:72675"/>
        <dbReference type="ChEBI" id="CHEBI:15377"/>
        <dbReference type="ChEBI" id="CHEBI:15378"/>
        <dbReference type="ChEBI" id="CHEBI:58003"/>
        <dbReference type="ChEBI" id="CHEBI:60377"/>
    </reaction>
    <physiologicalReaction direction="left-to-right" evidence="9">
        <dbReference type="Rhea" id="RHEA:72676"/>
    </physiologicalReaction>
</comment>
<feature type="binding site" evidence="13">
    <location>
        <position position="211"/>
    </location>
    <ligand>
        <name>Zn(2+)</name>
        <dbReference type="ChEBI" id="CHEBI:29105"/>
        <label>1</label>
        <note>catalytic</note>
    </ligand>
</feature>
<evidence type="ECO:0000256" key="5">
    <source>
        <dbReference type="ARBA" id="ARBA00022723"/>
    </source>
</evidence>
<evidence type="ECO:0000256" key="4">
    <source>
        <dbReference type="ARBA" id="ARBA00022722"/>
    </source>
</evidence>
<keyword evidence="5 13" id="KW-0479">Metal-binding</keyword>
<dbReference type="PANTHER" id="PTHR46018:SF2">
    <property type="entry name" value="ZINC PHOSPHODIESTERASE ELAC PROTEIN 1"/>
    <property type="match status" value="1"/>
</dbReference>